<evidence type="ECO:0000256" key="1">
    <source>
        <dbReference type="SAM" id="MobiDB-lite"/>
    </source>
</evidence>
<feature type="transmembrane region" description="Helical" evidence="2">
    <location>
        <begin position="238"/>
        <end position="260"/>
    </location>
</feature>
<accession>A0A9K3M3A8</accession>
<feature type="compositionally biased region" description="Low complexity" evidence="1">
    <location>
        <begin position="84"/>
        <end position="95"/>
    </location>
</feature>
<feature type="transmembrane region" description="Helical" evidence="2">
    <location>
        <begin position="349"/>
        <end position="372"/>
    </location>
</feature>
<dbReference type="AlphaFoldDB" id="A0A9K3M3A8"/>
<evidence type="ECO:0000313" key="5">
    <source>
        <dbReference type="Proteomes" id="UP000693970"/>
    </source>
</evidence>
<name>A0A9K3M3A8_9STRA</name>
<keyword evidence="2" id="KW-0472">Membrane</keyword>
<reference evidence="4" key="2">
    <citation type="submission" date="2021-04" db="EMBL/GenBank/DDBJ databases">
        <authorList>
            <person name="Podell S."/>
        </authorList>
    </citation>
    <scope>NUCLEOTIDE SEQUENCE</scope>
    <source>
        <strain evidence="4">Hildebrandi</strain>
    </source>
</reference>
<dbReference type="Proteomes" id="UP000693970">
    <property type="component" value="Unassembled WGS sequence"/>
</dbReference>
<feature type="signal peptide" evidence="3">
    <location>
        <begin position="1"/>
        <end position="37"/>
    </location>
</feature>
<feature type="compositionally biased region" description="Basic residues" evidence="1">
    <location>
        <begin position="97"/>
        <end position="111"/>
    </location>
</feature>
<evidence type="ECO:0000256" key="3">
    <source>
        <dbReference type="SAM" id="SignalP"/>
    </source>
</evidence>
<gene>
    <name evidence="4" type="ORF">IV203_018668</name>
</gene>
<keyword evidence="2" id="KW-1133">Transmembrane helix</keyword>
<comment type="caution">
    <text evidence="4">The sequence shown here is derived from an EMBL/GenBank/DDBJ whole genome shotgun (WGS) entry which is preliminary data.</text>
</comment>
<feature type="transmembrane region" description="Helical" evidence="2">
    <location>
        <begin position="311"/>
        <end position="337"/>
    </location>
</feature>
<keyword evidence="3" id="KW-0732">Signal</keyword>
<protein>
    <submittedName>
        <fullName evidence="4">Uncharacterized protein</fullName>
    </submittedName>
</protein>
<proteinExistence type="predicted"/>
<sequence>MSPPPSNSCRPLPLKAVNHCGLFLILLSLCQRSTIHASPHSRTSLQFGLSSSKRITTTTTNRYVAAETVLSSLPLLRGGAAAAATSSSTTISEPTITKKKSTKKKKKNKKTTKTDAKKVIDDAMKEKDAAEAMGDAIRDSADILRQEDPLLQSIDWSVGSVGRALGASDVIMAMSEQGGGVEAPPTSVIANYFLKSHGGAHWLQSALSLLATASAVGAMQAVSKQSDKWTLLLLRRTLLFAMLKHVAGLLASASVAAQAIPKIGLSKARKWMEDIVREPVAQYAFYTALLLLWTPKTLSAVWWWPRHGWVVSLLVAPVLFREVISTALVISDCMVLWSVGSQQQDGVLVQLLIVSQTVVNSLMSLLVGPSNWRSADPAQRQAVLAALITKLSLAFEAGVGAFLILDLFLGFLFGMGGGAQRPAWYEALTKLVVVRLYSHYLLWSRKKKLSKLAMEVRGGAAKLPFWILDTLYEPSKALGIDTASNNSDGFAVDGMTLKDCIAVGLGL</sequence>
<feature type="transmembrane region" description="Helical" evidence="2">
    <location>
        <begin position="280"/>
        <end position="304"/>
    </location>
</feature>
<organism evidence="4 5">
    <name type="scientific">Nitzschia inconspicua</name>
    <dbReference type="NCBI Taxonomy" id="303405"/>
    <lineage>
        <taxon>Eukaryota</taxon>
        <taxon>Sar</taxon>
        <taxon>Stramenopiles</taxon>
        <taxon>Ochrophyta</taxon>
        <taxon>Bacillariophyta</taxon>
        <taxon>Bacillariophyceae</taxon>
        <taxon>Bacillariophycidae</taxon>
        <taxon>Bacillariales</taxon>
        <taxon>Bacillariaceae</taxon>
        <taxon>Nitzschia</taxon>
    </lineage>
</organism>
<reference evidence="4" key="1">
    <citation type="journal article" date="2021" name="Sci. Rep.">
        <title>Diploid genomic architecture of Nitzschia inconspicua, an elite biomass production diatom.</title>
        <authorList>
            <person name="Oliver A."/>
            <person name="Podell S."/>
            <person name="Pinowska A."/>
            <person name="Traller J.C."/>
            <person name="Smith S.R."/>
            <person name="McClure R."/>
            <person name="Beliaev A."/>
            <person name="Bohutskyi P."/>
            <person name="Hill E.A."/>
            <person name="Rabines A."/>
            <person name="Zheng H."/>
            <person name="Allen L.Z."/>
            <person name="Kuo A."/>
            <person name="Grigoriev I.V."/>
            <person name="Allen A.E."/>
            <person name="Hazlebeck D."/>
            <person name="Allen E.E."/>
        </authorList>
    </citation>
    <scope>NUCLEOTIDE SEQUENCE</scope>
    <source>
        <strain evidence="4">Hildebrandi</strain>
    </source>
</reference>
<evidence type="ECO:0000313" key="4">
    <source>
        <dbReference type="EMBL" id="KAG7372525.1"/>
    </source>
</evidence>
<dbReference type="OrthoDB" id="45529at2759"/>
<feature type="region of interest" description="Disordered" evidence="1">
    <location>
        <begin position="84"/>
        <end position="115"/>
    </location>
</feature>
<dbReference type="EMBL" id="JAGRRH010000003">
    <property type="protein sequence ID" value="KAG7372525.1"/>
    <property type="molecule type" value="Genomic_DNA"/>
</dbReference>
<keyword evidence="2" id="KW-0812">Transmembrane</keyword>
<feature type="chain" id="PRO_5039951784" evidence="3">
    <location>
        <begin position="38"/>
        <end position="507"/>
    </location>
</feature>
<keyword evidence="5" id="KW-1185">Reference proteome</keyword>
<evidence type="ECO:0000256" key="2">
    <source>
        <dbReference type="SAM" id="Phobius"/>
    </source>
</evidence>